<proteinExistence type="predicted"/>
<protein>
    <recommendedName>
        <fullName evidence="2">Glycosyltransferase</fullName>
    </recommendedName>
</protein>
<evidence type="ECO:0000313" key="1">
    <source>
        <dbReference type="EMBL" id="QHS86434.1"/>
    </source>
</evidence>
<name>A0A6C0B3Q8_9ZZZZ</name>
<dbReference type="AlphaFoldDB" id="A0A6C0B3Q8"/>
<dbReference type="EMBL" id="MN739055">
    <property type="protein sequence ID" value="QHS86434.1"/>
    <property type="molecule type" value="Genomic_DNA"/>
</dbReference>
<reference evidence="1" key="1">
    <citation type="journal article" date="2020" name="Nature">
        <title>Giant virus diversity and host interactions through global metagenomics.</title>
        <authorList>
            <person name="Schulz F."/>
            <person name="Roux S."/>
            <person name="Paez-Espino D."/>
            <person name="Jungbluth S."/>
            <person name="Walsh D.A."/>
            <person name="Denef V.J."/>
            <person name="McMahon K.D."/>
            <person name="Konstantinidis K.T."/>
            <person name="Eloe-Fadrosh E.A."/>
            <person name="Kyrpides N.C."/>
            <person name="Woyke T."/>
        </authorList>
    </citation>
    <scope>NUCLEOTIDE SEQUENCE</scope>
    <source>
        <strain evidence="1">GVMAG-M-3300009187-29</strain>
    </source>
</reference>
<accession>A0A6C0B3Q8</accession>
<sequence>MAPIRIVTSCYNDDINLSWTLYLIKKSLPYIIYKKTAINENSQQFADLPYQLIEIPNICRCEYAFIYHIVNNYDRLDDVTVFVKSNWQKYGIHLYYLLENCTNYDYMTVGKHNETISYLYHEQAEIDFWTNWYDVIFTNDLEKPKNVHSWGHGPCFSISRDLIRRHPKSTYEYLLERLTRPSQIFSGSKLNEVGIIYHNEIQRFYTIFFTHGLLPNQYKIFNDKQIDNIKTNIIYPKRRFTLFT</sequence>
<evidence type="ECO:0008006" key="2">
    <source>
        <dbReference type="Google" id="ProtNLM"/>
    </source>
</evidence>
<organism evidence="1">
    <name type="scientific">viral metagenome</name>
    <dbReference type="NCBI Taxonomy" id="1070528"/>
    <lineage>
        <taxon>unclassified sequences</taxon>
        <taxon>metagenomes</taxon>
        <taxon>organismal metagenomes</taxon>
    </lineage>
</organism>